<gene>
    <name evidence="2" type="ORF">A2519_19820</name>
</gene>
<evidence type="ECO:0000313" key="2">
    <source>
        <dbReference type="EMBL" id="OGK03919.1"/>
    </source>
</evidence>
<accession>A0A1F7FB78</accession>
<comment type="caution">
    <text evidence="2">The sequence shown here is derived from an EMBL/GenBank/DDBJ whole genome shotgun (WGS) entry which is preliminary data.</text>
</comment>
<organism evidence="2 3">
    <name type="scientific">Candidatus Raymondbacteria bacterium RIFOXYD12_FULL_49_13</name>
    <dbReference type="NCBI Taxonomy" id="1817890"/>
    <lineage>
        <taxon>Bacteria</taxon>
        <taxon>Raymondiibacteriota</taxon>
    </lineage>
</organism>
<evidence type="ECO:0000256" key="1">
    <source>
        <dbReference type="SAM" id="MobiDB-lite"/>
    </source>
</evidence>
<sequence>MYKDEIIEEVRKNREAYAAKLGFDPDRIFADAVRQQKKRKGLVPAGSRGRGKVAHRRREVLSLA</sequence>
<dbReference type="Proteomes" id="UP000179243">
    <property type="component" value="Unassembled WGS sequence"/>
</dbReference>
<name>A0A1F7FB78_UNCRA</name>
<dbReference type="AlphaFoldDB" id="A0A1F7FB78"/>
<reference evidence="2 3" key="1">
    <citation type="journal article" date="2016" name="Nat. Commun.">
        <title>Thousands of microbial genomes shed light on interconnected biogeochemical processes in an aquifer system.</title>
        <authorList>
            <person name="Anantharaman K."/>
            <person name="Brown C.T."/>
            <person name="Hug L.A."/>
            <person name="Sharon I."/>
            <person name="Castelle C.J."/>
            <person name="Probst A.J."/>
            <person name="Thomas B.C."/>
            <person name="Singh A."/>
            <person name="Wilkins M.J."/>
            <person name="Karaoz U."/>
            <person name="Brodie E.L."/>
            <person name="Williams K.H."/>
            <person name="Hubbard S.S."/>
            <person name="Banfield J.F."/>
        </authorList>
    </citation>
    <scope>NUCLEOTIDE SEQUENCE [LARGE SCALE GENOMIC DNA]</scope>
</reference>
<feature type="compositionally biased region" description="Basic residues" evidence="1">
    <location>
        <begin position="49"/>
        <end position="58"/>
    </location>
</feature>
<dbReference type="EMBL" id="MFYX01000079">
    <property type="protein sequence ID" value="OGK03919.1"/>
    <property type="molecule type" value="Genomic_DNA"/>
</dbReference>
<protein>
    <submittedName>
        <fullName evidence="2">Uncharacterized protein</fullName>
    </submittedName>
</protein>
<feature type="region of interest" description="Disordered" evidence="1">
    <location>
        <begin position="39"/>
        <end position="64"/>
    </location>
</feature>
<evidence type="ECO:0000313" key="3">
    <source>
        <dbReference type="Proteomes" id="UP000179243"/>
    </source>
</evidence>
<proteinExistence type="predicted"/>